<accession>A0A7K3LZV6</accession>
<evidence type="ECO:0000256" key="1">
    <source>
        <dbReference type="ARBA" id="ARBA00022679"/>
    </source>
</evidence>
<protein>
    <submittedName>
        <fullName evidence="4">1-acyl-sn-glycerol-3-phosphate acyltransferase</fullName>
    </submittedName>
</protein>
<keyword evidence="2 4" id="KW-0012">Acyltransferase</keyword>
<evidence type="ECO:0000313" key="5">
    <source>
        <dbReference type="Proteomes" id="UP000460435"/>
    </source>
</evidence>
<dbReference type="SUPFAM" id="SSF69593">
    <property type="entry name" value="Glycerol-3-phosphate (1)-acyltransferase"/>
    <property type="match status" value="1"/>
</dbReference>
<dbReference type="EMBL" id="WLZY01000001">
    <property type="protein sequence ID" value="NDL56566.1"/>
    <property type="molecule type" value="Genomic_DNA"/>
</dbReference>
<dbReference type="Proteomes" id="UP000460435">
    <property type="component" value="Unassembled WGS sequence"/>
</dbReference>
<dbReference type="GO" id="GO:0005886">
    <property type="term" value="C:plasma membrane"/>
    <property type="evidence" value="ECO:0007669"/>
    <property type="project" value="TreeGrafter"/>
</dbReference>
<dbReference type="RefSeq" id="WP_162449128.1">
    <property type="nucleotide sequence ID" value="NZ_WLZY01000001.1"/>
</dbReference>
<dbReference type="SMART" id="SM00563">
    <property type="entry name" value="PlsC"/>
    <property type="match status" value="1"/>
</dbReference>
<organism evidence="4 5">
    <name type="scientific">Phytoactinopolyspora mesophila</name>
    <dbReference type="NCBI Taxonomy" id="2650750"/>
    <lineage>
        <taxon>Bacteria</taxon>
        <taxon>Bacillati</taxon>
        <taxon>Actinomycetota</taxon>
        <taxon>Actinomycetes</taxon>
        <taxon>Jiangellales</taxon>
        <taxon>Jiangellaceae</taxon>
        <taxon>Phytoactinopolyspora</taxon>
    </lineage>
</organism>
<dbReference type="AlphaFoldDB" id="A0A7K3LZV6"/>
<keyword evidence="5" id="KW-1185">Reference proteome</keyword>
<evidence type="ECO:0000256" key="2">
    <source>
        <dbReference type="ARBA" id="ARBA00023315"/>
    </source>
</evidence>
<name>A0A7K3LZV6_9ACTN</name>
<evidence type="ECO:0000313" key="4">
    <source>
        <dbReference type="EMBL" id="NDL56566.1"/>
    </source>
</evidence>
<dbReference type="Pfam" id="PF01553">
    <property type="entry name" value="Acyltransferase"/>
    <property type="match status" value="1"/>
</dbReference>
<comment type="caution">
    <text evidence="4">The sequence shown here is derived from an EMBL/GenBank/DDBJ whole genome shotgun (WGS) entry which is preliminary data.</text>
</comment>
<dbReference type="PANTHER" id="PTHR10434:SF11">
    <property type="entry name" value="1-ACYL-SN-GLYCEROL-3-PHOSPHATE ACYLTRANSFERASE"/>
    <property type="match status" value="1"/>
</dbReference>
<dbReference type="InterPro" id="IPR002123">
    <property type="entry name" value="Plipid/glycerol_acylTrfase"/>
</dbReference>
<feature type="domain" description="Phospholipid/glycerol acyltransferase" evidence="3">
    <location>
        <begin position="44"/>
        <end position="154"/>
    </location>
</feature>
<gene>
    <name evidence="4" type="ORF">F7O44_05715</name>
</gene>
<evidence type="ECO:0000259" key="3">
    <source>
        <dbReference type="SMART" id="SM00563"/>
    </source>
</evidence>
<dbReference type="CDD" id="cd07989">
    <property type="entry name" value="LPLAT_AGPAT-like"/>
    <property type="match status" value="1"/>
</dbReference>
<reference evidence="4 5" key="1">
    <citation type="submission" date="2019-11" db="EMBL/GenBank/DDBJ databases">
        <authorList>
            <person name="Li X.-J."/>
            <person name="Feng X.-M."/>
        </authorList>
    </citation>
    <scope>NUCLEOTIDE SEQUENCE [LARGE SCALE GENOMIC DNA]</scope>
    <source>
        <strain evidence="4 5">XMNu-373</strain>
    </source>
</reference>
<dbReference type="GO" id="GO:0003841">
    <property type="term" value="F:1-acylglycerol-3-phosphate O-acyltransferase activity"/>
    <property type="evidence" value="ECO:0007669"/>
    <property type="project" value="TreeGrafter"/>
</dbReference>
<sequence length="220" mass="23752">MKARSGVPGRWGAAVGRRLAAVLARLLYRVRRHGVENLPATGPVILAPNHTGFIDAPLLMGTCPRPVHTLAKQELFQGPMGWVLRGVGQIPLDRDEPGRDLLEAGLGVLQDDRVLVVFPEGTRGAGDFSQMRTGLAWFALRSGAPVVPVIFDGTGKRGRTLAGLPRLRARLDVVFGAPVTLPDASRRTRSALEAATAQLRDVLLAHRETAQVMLRNGKKK</sequence>
<proteinExistence type="predicted"/>
<dbReference type="GO" id="GO:0006654">
    <property type="term" value="P:phosphatidic acid biosynthetic process"/>
    <property type="evidence" value="ECO:0007669"/>
    <property type="project" value="TreeGrafter"/>
</dbReference>
<keyword evidence="1 4" id="KW-0808">Transferase</keyword>
<dbReference type="PANTHER" id="PTHR10434">
    <property type="entry name" value="1-ACYL-SN-GLYCEROL-3-PHOSPHATE ACYLTRANSFERASE"/>
    <property type="match status" value="1"/>
</dbReference>